<dbReference type="GO" id="GO:0008235">
    <property type="term" value="F:metalloexopeptidase activity"/>
    <property type="evidence" value="ECO:0007669"/>
    <property type="project" value="InterPro"/>
</dbReference>
<sequence>MRTTFAATIAAALLSTSAFAQTAADFSADRVKADVTWLADDARQGRDAGKPGYDAAAKYVADRFAALGLTPANNGEWYQQVPFVTVTADTKAPRGLTIGGRTFAHKGDAMATLYGTGAQALETEAVFVGRGVVDKARGLDDYAGIDVKGKTVVLFYGVPKNLPSDVAAAINNRKAKIAEEHGAIGVITVLDSETAKRFPWKEIADHGDEPYMSWATETGDPYRTAAGVKASGLVRGAAAEALFAGAPQSYAQVLAAIDKGAEVKPFALKPQVRFNATSAAERFTSPNVVAMIPGSDPTLKGEAVLLMAHLDHVGVDPNVKGEDKIFNGAMDNAAGIATMLEAARAFTKSNPKPKRTVIFAAVTAEEDGLLGSQYLAKHPLPGAKVTSVVNLDMPVLLYDFTDVVAFGAEHSTMGPIVAKAAGDMGIKLSPDPMPEEGLFTRSDHYRFVTEGVPSVFLVTGFANGGEKAFKDFLATHYHKPSDQVTLPFDWTAGAKFARVNYNIARALADAPEAPRWYKDSSFGQLFAADAPKADRPAGEAAPAK</sequence>
<keyword evidence="4" id="KW-1185">Reference proteome</keyword>
<dbReference type="PANTHER" id="PTHR12147:SF26">
    <property type="entry name" value="PEPTIDASE M28 DOMAIN-CONTAINING PROTEIN"/>
    <property type="match status" value="1"/>
</dbReference>
<gene>
    <name evidence="3" type="ORF">COC42_13910</name>
</gene>
<dbReference type="OrthoDB" id="9778250at2"/>
<feature type="signal peptide" evidence="1">
    <location>
        <begin position="1"/>
        <end position="20"/>
    </location>
</feature>
<organism evidence="3 4">
    <name type="scientific">Sphingomonas spermidinifaciens</name>
    <dbReference type="NCBI Taxonomy" id="1141889"/>
    <lineage>
        <taxon>Bacteria</taxon>
        <taxon>Pseudomonadati</taxon>
        <taxon>Pseudomonadota</taxon>
        <taxon>Alphaproteobacteria</taxon>
        <taxon>Sphingomonadales</taxon>
        <taxon>Sphingomonadaceae</taxon>
        <taxon>Sphingomonas</taxon>
    </lineage>
</organism>
<protein>
    <submittedName>
        <fullName evidence="3">Peptidase M28</fullName>
    </submittedName>
</protein>
<evidence type="ECO:0000313" key="4">
    <source>
        <dbReference type="Proteomes" id="UP000218366"/>
    </source>
</evidence>
<feature type="domain" description="Peptidase M28" evidence="2">
    <location>
        <begin position="287"/>
        <end position="501"/>
    </location>
</feature>
<dbReference type="AlphaFoldDB" id="A0A2A4B377"/>
<keyword evidence="1" id="KW-0732">Signal</keyword>
<dbReference type="RefSeq" id="WP_096343885.1">
    <property type="nucleotide sequence ID" value="NZ_NWMW01000002.1"/>
</dbReference>
<evidence type="ECO:0000313" key="3">
    <source>
        <dbReference type="EMBL" id="PCD02507.1"/>
    </source>
</evidence>
<evidence type="ECO:0000256" key="1">
    <source>
        <dbReference type="SAM" id="SignalP"/>
    </source>
</evidence>
<accession>A0A2A4B377</accession>
<name>A0A2A4B377_9SPHN</name>
<evidence type="ECO:0000259" key="2">
    <source>
        <dbReference type="Pfam" id="PF04389"/>
    </source>
</evidence>
<dbReference type="Gene3D" id="3.50.30.30">
    <property type="match status" value="1"/>
</dbReference>
<dbReference type="Gene3D" id="3.40.630.10">
    <property type="entry name" value="Zn peptidases"/>
    <property type="match status" value="2"/>
</dbReference>
<dbReference type="PANTHER" id="PTHR12147">
    <property type="entry name" value="METALLOPEPTIDASE M28 FAMILY MEMBER"/>
    <property type="match status" value="1"/>
</dbReference>
<feature type="chain" id="PRO_5012856327" evidence="1">
    <location>
        <begin position="21"/>
        <end position="544"/>
    </location>
</feature>
<dbReference type="SUPFAM" id="SSF52025">
    <property type="entry name" value="PA domain"/>
    <property type="match status" value="1"/>
</dbReference>
<dbReference type="InterPro" id="IPR046450">
    <property type="entry name" value="PA_dom_sf"/>
</dbReference>
<dbReference type="GO" id="GO:0006508">
    <property type="term" value="P:proteolysis"/>
    <property type="evidence" value="ECO:0007669"/>
    <property type="project" value="InterPro"/>
</dbReference>
<dbReference type="EMBL" id="NWMW01000002">
    <property type="protein sequence ID" value="PCD02507.1"/>
    <property type="molecule type" value="Genomic_DNA"/>
</dbReference>
<proteinExistence type="predicted"/>
<dbReference type="Pfam" id="PF04389">
    <property type="entry name" value="Peptidase_M28"/>
    <property type="match status" value="1"/>
</dbReference>
<reference evidence="3 4" key="1">
    <citation type="submission" date="2017-09" db="EMBL/GenBank/DDBJ databases">
        <title>Sphingomonas spermidinifaciens 9NM-10, whole genome shotgun sequence.</title>
        <authorList>
            <person name="Feng G."/>
            <person name="Zhu H."/>
        </authorList>
    </citation>
    <scope>NUCLEOTIDE SEQUENCE [LARGE SCALE GENOMIC DNA]</scope>
    <source>
        <strain evidence="3 4">9NM-10</strain>
    </source>
</reference>
<dbReference type="InterPro" id="IPR045175">
    <property type="entry name" value="M28_fam"/>
</dbReference>
<dbReference type="Proteomes" id="UP000218366">
    <property type="component" value="Unassembled WGS sequence"/>
</dbReference>
<comment type="caution">
    <text evidence="3">The sequence shown here is derived from an EMBL/GenBank/DDBJ whole genome shotgun (WGS) entry which is preliminary data.</text>
</comment>
<dbReference type="SUPFAM" id="SSF53187">
    <property type="entry name" value="Zn-dependent exopeptidases"/>
    <property type="match status" value="1"/>
</dbReference>
<dbReference type="InterPro" id="IPR007484">
    <property type="entry name" value="Peptidase_M28"/>
</dbReference>